<reference evidence="3" key="1">
    <citation type="journal article" date="2018" name="Science">
        <title>A primordial and reversible TCA cycle in a facultatively chemolithoautotrophic thermophile.</title>
        <authorList>
            <person name="Nunoura T."/>
            <person name="Chikaraishi Y."/>
            <person name="Izaki R."/>
            <person name="Suwa T."/>
            <person name="Sato T."/>
            <person name="Harada T."/>
            <person name="Mori K."/>
            <person name="Kato Y."/>
            <person name="Miyazaki M."/>
            <person name="Shimamura S."/>
            <person name="Yanagawa K."/>
            <person name="Shuto A."/>
            <person name="Ohkouchi N."/>
            <person name="Fujita N."/>
            <person name="Takaki Y."/>
            <person name="Atomi H."/>
            <person name="Takai K."/>
        </authorList>
    </citation>
    <scope>NUCLEOTIDE SEQUENCE [LARGE SCALE GENOMIC DNA]</scope>
    <source>
        <strain evidence="3">DSM 17441 / JCM 13301 / NBRC 103674 / ABI70S6</strain>
    </source>
</reference>
<evidence type="ECO:0000313" key="2">
    <source>
        <dbReference type="EMBL" id="BAT72021.1"/>
    </source>
</evidence>
<proteinExistence type="predicted"/>
<sequence length="82" mass="9638">MVEYEKEKAVEKLKRLELELEKKLRIIGDAVKKKEEERKKKRELVRLLLEKGKSPLEVSKELDIPLSEVKLIAELSEKRPVS</sequence>
<feature type="coiled-coil region" evidence="1">
    <location>
        <begin position="1"/>
        <end position="51"/>
    </location>
</feature>
<dbReference type="KEGG" id="ttk:TST_1234"/>
<name>A0A0S3QUL1_THET7</name>
<gene>
    <name evidence="2" type="ORF">TST_1234</name>
</gene>
<protein>
    <submittedName>
        <fullName evidence="2">Uncharacterized protein</fullName>
    </submittedName>
</protein>
<dbReference type="EMBL" id="AP013035">
    <property type="protein sequence ID" value="BAT72021.1"/>
    <property type="molecule type" value="Genomic_DNA"/>
</dbReference>
<evidence type="ECO:0000313" key="3">
    <source>
        <dbReference type="Proteomes" id="UP000063234"/>
    </source>
</evidence>
<organism evidence="2 3">
    <name type="scientific">Thermosulfidibacter takaii (strain DSM 17441 / JCM 13301 / NBRC 103674 / ABI70S6)</name>
    <dbReference type="NCBI Taxonomy" id="1298851"/>
    <lineage>
        <taxon>Bacteria</taxon>
        <taxon>Pseudomonadati</taxon>
        <taxon>Thermosulfidibacterota</taxon>
        <taxon>Thermosulfidibacteria</taxon>
        <taxon>Thermosulfidibacterales</taxon>
        <taxon>Thermosulfidibacteraceae</taxon>
    </lineage>
</organism>
<dbReference type="RefSeq" id="WP_068550017.1">
    <property type="nucleotide sequence ID" value="NZ_AP013035.1"/>
</dbReference>
<accession>A0A0S3QUL1</accession>
<keyword evidence="1" id="KW-0175">Coiled coil</keyword>
<dbReference type="Proteomes" id="UP000063234">
    <property type="component" value="Chromosome"/>
</dbReference>
<dbReference type="AlphaFoldDB" id="A0A0S3QUL1"/>
<keyword evidence="3" id="KW-1185">Reference proteome</keyword>
<evidence type="ECO:0000256" key="1">
    <source>
        <dbReference type="SAM" id="Coils"/>
    </source>
</evidence>